<dbReference type="GO" id="GO:0047453">
    <property type="term" value="F:ATP-dependent NAD(P)H-hydrate dehydratase activity"/>
    <property type="evidence" value="ECO:0007669"/>
    <property type="project" value="UniProtKB-UniRule"/>
</dbReference>
<comment type="function">
    <text evidence="6">Catalyzes the dehydration of the S-form of NAD(P)HX at the expense of ATP, which is converted to ADP. Together with NAD(P)HX epimerase, which catalyzes the epimerization of the S- and R-forms, the enzyme allows the repair of both epimers of NAD(P)HX, a damaged form of NAD(P)H that is a result of enzymatic or heat-dependent hydration.</text>
</comment>
<feature type="region of interest" description="Disordered" evidence="7">
    <location>
        <begin position="264"/>
        <end position="292"/>
    </location>
</feature>
<evidence type="ECO:0000259" key="8">
    <source>
        <dbReference type="PROSITE" id="PS51383"/>
    </source>
</evidence>
<feature type="region of interest" description="Disordered" evidence="7">
    <location>
        <begin position="310"/>
        <end position="335"/>
    </location>
</feature>
<feature type="domain" description="YjeF C-terminal" evidence="8">
    <location>
        <begin position="104"/>
        <end position="614"/>
    </location>
</feature>
<reference evidence="9 10" key="1">
    <citation type="journal article" date="2016" name="BMC Genomics">
        <title>Comparative genomics reveals Cyclospora cayetanensis possesses coccidia-like metabolism and invasion components but unique surface antigens.</title>
        <authorList>
            <person name="Liu S."/>
            <person name="Wang L."/>
            <person name="Zheng H."/>
            <person name="Xu Z."/>
            <person name="Roellig D.M."/>
            <person name="Li N."/>
            <person name="Frace M.A."/>
            <person name="Tang K."/>
            <person name="Arrowood M.J."/>
            <person name="Moss D.M."/>
            <person name="Zhang L."/>
            <person name="Feng Y."/>
            <person name="Xiao L."/>
        </authorList>
    </citation>
    <scope>NUCLEOTIDE SEQUENCE [LARGE SCALE GENOMIC DNA]</scope>
    <source>
        <strain evidence="9 10">CHN_HEN01</strain>
    </source>
</reference>
<comment type="catalytic activity">
    <reaction evidence="6">
        <text>(6S)-NADHX + ATP = ADP + phosphate + NADH + H(+)</text>
        <dbReference type="Rhea" id="RHEA:19017"/>
        <dbReference type="ChEBI" id="CHEBI:15378"/>
        <dbReference type="ChEBI" id="CHEBI:30616"/>
        <dbReference type="ChEBI" id="CHEBI:43474"/>
        <dbReference type="ChEBI" id="CHEBI:57945"/>
        <dbReference type="ChEBI" id="CHEBI:64074"/>
        <dbReference type="ChEBI" id="CHEBI:456216"/>
        <dbReference type="EC" id="4.2.1.93"/>
    </reaction>
</comment>
<dbReference type="GO" id="GO:0046496">
    <property type="term" value="P:nicotinamide nucleotide metabolic process"/>
    <property type="evidence" value="ECO:0007669"/>
    <property type="project" value="UniProtKB-UniRule"/>
</dbReference>
<evidence type="ECO:0000256" key="5">
    <source>
        <dbReference type="ARBA" id="ARBA00023239"/>
    </source>
</evidence>
<dbReference type="GO" id="GO:0005524">
    <property type="term" value="F:ATP binding"/>
    <property type="evidence" value="ECO:0007669"/>
    <property type="project" value="UniProtKB-KW"/>
</dbReference>
<feature type="compositionally biased region" description="Basic and acidic residues" evidence="7">
    <location>
        <begin position="53"/>
        <end position="62"/>
    </location>
</feature>
<dbReference type="PROSITE" id="PS51383">
    <property type="entry name" value="YJEF_C_3"/>
    <property type="match status" value="1"/>
</dbReference>
<keyword evidence="10" id="KW-1185">Reference proteome</keyword>
<comment type="cofactor">
    <cofactor evidence="6">
        <name>Mg(2+)</name>
        <dbReference type="ChEBI" id="CHEBI:18420"/>
    </cofactor>
</comment>
<proteinExistence type="inferred from homology"/>
<dbReference type="PANTHER" id="PTHR12592">
    <property type="entry name" value="ATP-DEPENDENT (S)-NAD(P)H-HYDRATE DEHYDRATASE FAMILY MEMBER"/>
    <property type="match status" value="1"/>
</dbReference>
<sequence>MAACATAETGLSVARLCNFPPVFSLPQQPCKQQILAGCSTILRRLATAAGGMEHHSATRQDAARNSGSCGQSIGGVEHNQKARPLLKITRADVETAEKVTECWLRAVERTYLPSLDFKEYKGRYGKVFVIGGCATFTGAPFFAATAALRMGADLAGVITTPSAAVAIKSYSPELLVYPEYASSRKSSFQALKSREVEPLCLLYALLPLLQILPCHYSAEMHGSAKEFGSLADQQMELARLKIHAEPLLSKADVIVLGPGLGGSTNYRPHEEQDARLHQGSQQQHQQRKSLEKTGSLGRLSHFIKDAIDMHRGDRGSSAPPSAAPEQTAAAADPTNPAAMNHALTSAAIREAEAAAAATQRASIMLLRLAMALQKPIVLDADMIRILCIPGNEHYLSLLAGYSRALLTPNAHELELLLRALRKRQKEGLHGASGGNAPQGDSSAVPPHGLLPESIRCEPAVQRVYEAAALLRGPCVFGKGRVDVLGAYEMQRSSESGGECECVLLAVSGLSPRHFGAPKRSGGQGDVLCGVLAQAFVWVERARSSGGAVELERELEKQGFALPFKDKAAALPPLLLMHAASVVTREAASLAFRHFGRSMTAQHIVDKLGAAGGVIFPSSWFPQNH</sequence>
<feature type="binding site" evidence="6">
    <location>
        <begin position="515"/>
        <end position="524"/>
    </location>
    <ligand>
        <name>ATP</name>
        <dbReference type="ChEBI" id="CHEBI:30616"/>
    </ligand>
</feature>
<dbReference type="PANTHER" id="PTHR12592:SF0">
    <property type="entry name" value="ATP-DEPENDENT (S)-NAD(P)H-HYDRATE DEHYDRATASE"/>
    <property type="match status" value="1"/>
</dbReference>
<keyword evidence="6" id="KW-0597">Phosphoprotein</keyword>
<dbReference type="Proteomes" id="UP000095192">
    <property type="component" value="Unassembled WGS sequence"/>
</dbReference>
<feature type="compositionally biased region" description="Basic and acidic residues" evidence="7">
    <location>
        <begin position="267"/>
        <end position="276"/>
    </location>
</feature>
<evidence type="ECO:0000313" key="10">
    <source>
        <dbReference type="Proteomes" id="UP000095192"/>
    </source>
</evidence>
<dbReference type="AlphaFoldDB" id="A0A1D3D222"/>
<protein>
    <recommendedName>
        <fullName evidence="6">ATP-dependent (S)-NAD(P)H-hydrate dehydratase</fullName>
        <ecNumber evidence="6">4.2.1.93</ecNumber>
    </recommendedName>
    <alternativeName>
        <fullName evidence="6">ATP-dependent NAD(P)HX dehydratase</fullName>
    </alternativeName>
</protein>
<keyword evidence="5 6" id="KW-0456">Lyase</keyword>
<evidence type="ECO:0000256" key="1">
    <source>
        <dbReference type="ARBA" id="ARBA00022741"/>
    </source>
</evidence>
<feature type="region of interest" description="Disordered" evidence="7">
    <location>
        <begin position="53"/>
        <end position="75"/>
    </location>
</feature>
<name>A0A1D3D222_9EIME</name>
<dbReference type="Pfam" id="PF01256">
    <property type="entry name" value="Carb_kinase"/>
    <property type="match status" value="1"/>
</dbReference>
<feature type="binding site" evidence="6">
    <location>
        <begin position="478"/>
        <end position="482"/>
    </location>
    <ligand>
        <name>ATP</name>
        <dbReference type="ChEBI" id="CHEBI:30616"/>
    </ligand>
</feature>
<comment type="caution">
    <text evidence="9">The sequence shown here is derived from an EMBL/GenBank/DDBJ whole genome shotgun (WGS) entry which is preliminary data.</text>
</comment>
<accession>A0A1D3D222</accession>
<keyword evidence="4 6" id="KW-0520">NAD</keyword>
<keyword evidence="3" id="KW-0521">NADP</keyword>
<keyword evidence="1 6" id="KW-0547">Nucleotide-binding</keyword>
<feature type="binding site" evidence="6">
    <location>
        <begin position="409"/>
        <end position="415"/>
    </location>
    <ligand>
        <name>(6S)-NADPHX</name>
        <dbReference type="ChEBI" id="CHEBI:64076"/>
    </ligand>
</feature>
<dbReference type="GO" id="GO:0110051">
    <property type="term" value="P:metabolite repair"/>
    <property type="evidence" value="ECO:0007669"/>
    <property type="project" value="TreeGrafter"/>
</dbReference>
<dbReference type="HAMAP" id="MF_01965">
    <property type="entry name" value="NADHX_dehydratase"/>
    <property type="match status" value="1"/>
</dbReference>
<dbReference type="VEuPathDB" id="ToxoDB:cyc_02954"/>
<evidence type="ECO:0000256" key="3">
    <source>
        <dbReference type="ARBA" id="ARBA00022857"/>
    </source>
</evidence>
<organism evidence="9 10">
    <name type="scientific">Cyclospora cayetanensis</name>
    <dbReference type="NCBI Taxonomy" id="88456"/>
    <lineage>
        <taxon>Eukaryota</taxon>
        <taxon>Sar</taxon>
        <taxon>Alveolata</taxon>
        <taxon>Apicomplexa</taxon>
        <taxon>Conoidasida</taxon>
        <taxon>Coccidia</taxon>
        <taxon>Eucoccidiorida</taxon>
        <taxon>Eimeriorina</taxon>
        <taxon>Eimeriidae</taxon>
        <taxon>Cyclospora</taxon>
    </lineage>
</organism>
<feature type="compositionally biased region" description="Low complexity" evidence="7">
    <location>
        <begin position="316"/>
        <end position="335"/>
    </location>
</feature>
<feature type="binding site" evidence="6">
    <location>
        <position position="259"/>
    </location>
    <ligand>
        <name>(6S)-NADPHX</name>
        <dbReference type="ChEBI" id="CHEBI:64076"/>
    </ligand>
</feature>
<evidence type="ECO:0000256" key="7">
    <source>
        <dbReference type="SAM" id="MobiDB-lite"/>
    </source>
</evidence>
<dbReference type="EC" id="4.2.1.93" evidence="6"/>
<dbReference type="SUPFAM" id="SSF53613">
    <property type="entry name" value="Ribokinase-like"/>
    <property type="match status" value="2"/>
</dbReference>
<comment type="catalytic activity">
    <reaction evidence="6">
        <text>(6S)-NADPHX + ATP = ADP + phosphate + NADPH + H(+)</text>
        <dbReference type="Rhea" id="RHEA:32231"/>
        <dbReference type="ChEBI" id="CHEBI:15378"/>
        <dbReference type="ChEBI" id="CHEBI:30616"/>
        <dbReference type="ChEBI" id="CHEBI:43474"/>
        <dbReference type="ChEBI" id="CHEBI:57783"/>
        <dbReference type="ChEBI" id="CHEBI:64076"/>
        <dbReference type="ChEBI" id="CHEBI:456216"/>
        <dbReference type="EC" id="4.2.1.93"/>
    </reaction>
</comment>
<dbReference type="EMBL" id="JROU02001082">
    <property type="protein sequence ID" value="OEH77479.1"/>
    <property type="molecule type" value="Genomic_DNA"/>
</dbReference>
<dbReference type="InterPro" id="IPR029056">
    <property type="entry name" value="Ribokinase-like"/>
</dbReference>
<evidence type="ECO:0000256" key="4">
    <source>
        <dbReference type="ARBA" id="ARBA00023027"/>
    </source>
</evidence>
<dbReference type="Gene3D" id="3.40.1190.20">
    <property type="match status" value="2"/>
</dbReference>
<feature type="binding site" evidence="6">
    <location>
        <position position="525"/>
    </location>
    <ligand>
        <name>(6S)-NADPHX</name>
        <dbReference type="ChEBI" id="CHEBI:64076"/>
    </ligand>
</feature>
<dbReference type="InParanoid" id="A0A1D3D222"/>
<comment type="similarity">
    <text evidence="6">Belongs to the NnrD/CARKD family.</text>
</comment>
<gene>
    <name evidence="9" type="ORF">cyc_02954</name>
</gene>
<keyword evidence="2 6" id="KW-0067">ATP-binding</keyword>
<evidence type="ECO:0000256" key="2">
    <source>
        <dbReference type="ARBA" id="ARBA00022840"/>
    </source>
</evidence>
<evidence type="ECO:0000313" key="9">
    <source>
        <dbReference type="EMBL" id="OEH77479.1"/>
    </source>
</evidence>
<dbReference type="VEuPathDB" id="ToxoDB:LOC34619721"/>
<dbReference type="InterPro" id="IPR000631">
    <property type="entry name" value="CARKD"/>
</dbReference>
<evidence type="ECO:0000256" key="6">
    <source>
        <dbReference type="HAMAP-Rule" id="MF_03157"/>
    </source>
</evidence>